<reference evidence="1" key="1">
    <citation type="journal article" date="2020" name="New Phytol.">
        <title>Comparative genomics reveals dynamic genome evolution in host specialist ectomycorrhizal fungi.</title>
        <authorList>
            <person name="Lofgren L.A."/>
            <person name="Nguyen N.H."/>
            <person name="Vilgalys R."/>
            <person name="Ruytinx J."/>
            <person name="Liao H.L."/>
            <person name="Branco S."/>
            <person name="Kuo A."/>
            <person name="LaButti K."/>
            <person name="Lipzen A."/>
            <person name="Andreopoulos W."/>
            <person name="Pangilinan J."/>
            <person name="Riley R."/>
            <person name="Hundley H."/>
            <person name="Na H."/>
            <person name="Barry K."/>
            <person name="Grigoriev I.V."/>
            <person name="Stajich J.E."/>
            <person name="Kennedy P.G."/>
        </authorList>
    </citation>
    <scope>NUCLEOTIDE SEQUENCE</scope>
    <source>
        <strain evidence="1">DOB743</strain>
    </source>
</reference>
<comment type="caution">
    <text evidence="1">The sequence shown here is derived from an EMBL/GenBank/DDBJ whole genome shotgun (WGS) entry which is preliminary data.</text>
</comment>
<dbReference type="EMBL" id="JABBWD010000006">
    <property type="protein sequence ID" value="KAG1781337.1"/>
    <property type="molecule type" value="Genomic_DNA"/>
</dbReference>
<evidence type="ECO:0000313" key="2">
    <source>
        <dbReference type="Proteomes" id="UP000714275"/>
    </source>
</evidence>
<evidence type="ECO:0000313" key="1">
    <source>
        <dbReference type="EMBL" id="KAG1781337.1"/>
    </source>
</evidence>
<sequence length="206" mass="23284">MINKISGGVEVVFREMKFMAICMEPSPTVVLKFLIIGHLKKSLSLRPCASNYLTQIPRVITANQAWHYIVLACEARQAGKNIQTQADLDPIILISAAALDSLNSWSSTPDIDKSILSLGDDIACSCDILTLQTIKTMLRYWQKDWASEDLWNTTYEEVLMCAQTQEERETAMFLDECEKHAWEGKSILDSIQDVVKFFEVKLDSSL</sequence>
<accession>A0A9P7D6Z9</accession>
<keyword evidence="2" id="KW-1185">Reference proteome</keyword>
<proteinExistence type="predicted"/>
<protein>
    <submittedName>
        <fullName evidence="1">Uncharacterized protein</fullName>
    </submittedName>
</protein>
<name>A0A9P7D6Z9_9AGAM</name>
<dbReference type="AlphaFoldDB" id="A0A9P7D6Z9"/>
<dbReference type="OrthoDB" id="2648464at2759"/>
<gene>
    <name evidence="1" type="ORF">EV702DRAFT_1042452</name>
</gene>
<organism evidence="1 2">
    <name type="scientific">Suillus placidus</name>
    <dbReference type="NCBI Taxonomy" id="48579"/>
    <lineage>
        <taxon>Eukaryota</taxon>
        <taxon>Fungi</taxon>
        <taxon>Dikarya</taxon>
        <taxon>Basidiomycota</taxon>
        <taxon>Agaricomycotina</taxon>
        <taxon>Agaricomycetes</taxon>
        <taxon>Agaricomycetidae</taxon>
        <taxon>Boletales</taxon>
        <taxon>Suillineae</taxon>
        <taxon>Suillaceae</taxon>
        <taxon>Suillus</taxon>
    </lineage>
</organism>
<dbReference type="Proteomes" id="UP000714275">
    <property type="component" value="Unassembled WGS sequence"/>
</dbReference>